<evidence type="ECO:0000256" key="2">
    <source>
        <dbReference type="ARBA" id="ARBA00022737"/>
    </source>
</evidence>
<dbReference type="PROSITE" id="PS50005">
    <property type="entry name" value="TPR"/>
    <property type="match status" value="2"/>
</dbReference>
<dbReference type="GO" id="GO:0051301">
    <property type="term" value="P:cell division"/>
    <property type="evidence" value="ECO:0007669"/>
    <property type="project" value="UniProtKB-KW"/>
</dbReference>
<dbReference type="SUPFAM" id="SSF48452">
    <property type="entry name" value="TPR-like"/>
    <property type="match status" value="2"/>
</dbReference>
<accession>A0AAW1AET4</accession>
<dbReference type="PANTHER" id="PTHR12558">
    <property type="entry name" value="CELL DIVISION CYCLE 16,23,27"/>
    <property type="match status" value="1"/>
</dbReference>
<keyword evidence="5 7" id="KW-0802">TPR repeat</keyword>
<evidence type="ECO:0000256" key="4">
    <source>
        <dbReference type="ARBA" id="ARBA00022786"/>
    </source>
</evidence>
<keyword evidence="10" id="KW-1185">Reference proteome</keyword>
<dbReference type="InterPro" id="IPR011990">
    <property type="entry name" value="TPR-like_helical_dom_sf"/>
</dbReference>
<feature type="domain" description="Cdc23" evidence="8">
    <location>
        <begin position="12"/>
        <end position="247"/>
    </location>
</feature>
<dbReference type="Pfam" id="PF13174">
    <property type="entry name" value="TPR_6"/>
    <property type="match status" value="1"/>
</dbReference>
<reference evidence="9 10" key="1">
    <citation type="submission" date="2024-05" db="EMBL/GenBank/DDBJ databases">
        <title>The nuclear and mitochondrial genome assemblies of Tetragonisca angustula (Apidae: Meliponini), a tiny yet remarkable pollinator in the Neotropics.</title>
        <authorList>
            <person name="Ferrari R."/>
            <person name="Ricardo P.C."/>
            <person name="Dias F.C."/>
            <person name="Araujo N.S."/>
            <person name="Soares D.O."/>
            <person name="Zhou Q.-S."/>
            <person name="Zhu C.-D."/>
            <person name="Coutinho L."/>
            <person name="Airas M.C."/>
            <person name="Batista T.M."/>
        </authorList>
    </citation>
    <scope>NUCLEOTIDE SEQUENCE [LARGE SCALE GENOMIC DNA]</scope>
    <source>
        <strain evidence="9">ASF017062</strain>
        <tissue evidence="9">Abdomen</tissue>
    </source>
</reference>
<dbReference type="GO" id="GO:0045842">
    <property type="term" value="P:positive regulation of mitotic metaphase/anaphase transition"/>
    <property type="evidence" value="ECO:0007669"/>
    <property type="project" value="TreeGrafter"/>
</dbReference>
<dbReference type="Pfam" id="PF04049">
    <property type="entry name" value="ANAPC8"/>
    <property type="match status" value="1"/>
</dbReference>
<comment type="caution">
    <text evidence="9">The sequence shown here is derived from an EMBL/GenBank/DDBJ whole genome shotgun (WGS) entry which is preliminary data.</text>
</comment>
<name>A0AAW1AET4_9HYME</name>
<keyword evidence="3" id="KW-0498">Mitosis</keyword>
<dbReference type="AlphaFoldDB" id="A0AAW1AET4"/>
<gene>
    <name evidence="9" type="ORF">QLX08_001760</name>
</gene>
<evidence type="ECO:0000313" key="10">
    <source>
        <dbReference type="Proteomes" id="UP001432146"/>
    </source>
</evidence>
<evidence type="ECO:0000313" key="9">
    <source>
        <dbReference type="EMBL" id="KAK9308343.1"/>
    </source>
</evidence>
<dbReference type="Pfam" id="PF13181">
    <property type="entry name" value="TPR_8"/>
    <property type="match status" value="1"/>
</dbReference>
<keyword evidence="2" id="KW-0677">Repeat</keyword>
<evidence type="ECO:0000256" key="5">
    <source>
        <dbReference type="ARBA" id="ARBA00022803"/>
    </source>
</evidence>
<evidence type="ECO:0000259" key="8">
    <source>
        <dbReference type="Pfam" id="PF04049"/>
    </source>
</evidence>
<dbReference type="GO" id="GO:0016567">
    <property type="term" value="P:protein ubiquitination"/>
    <property type="evidence" value="ECO:0007669"/>
    <property type="project" value="TreeGrafter"/>
</dbReference>
<evidence type="ECO:0000256" key="1">
    <source>
        <dbReference type="ARBA" id="ARBA00022618"/>
    </source>
</evidence>
<sequence>MHESIKFDIKEVKTDLLRAINECSQRGLLHTTKWLAELSYSLKDVKVDVLDTTADLYLADTSEEEDTYILAKTYFDLKEYDRAAYFTEECKTPKVRFLYLYSRYLSGEKKKIDDMTVVPPDPLKNESLRLLCSDLRKDHMADKLDGFSLYLFGVTLKKLQLTREAMDVLVEATHKQPMHWGSWLELASLITDREKLENLCLPNHWIKHFFMAHMYLELQLIDEGLALYCKLQSMGFEKNGYVLAQTAMTVNYRRDVDNAIETFKKIIKADPYCLDNMDTYSNILYVKEMKVELAYLAHRATEIDKYRLETCCIVGNYYSLRGDHQKASMYFHRALKLNPQYLSAWTLLGHEFMEMRNTNGAIHSYRQAIEVNKRDYRAWYGLGQTYEILKMPFYALYYYKQAQLLRPHDSRMVQALGEAYEKQNKIQDALKCYYKACNVGDIEGMALLKLATLYEKLGEHDHAAAAYTDFVMDEFINADRADLSHAYKYLTQYHLKREQLDHANHYAQKCLQFDETKEEAKALLRTIAQKRGKFEHSMVVEDMNETEVIEQGERADVTPGSQLSPMNLSFMPTPFWKN</sequence>
<organism evidence="9 10">
    <name type="scientific">Tetragonisca angustula</name>
    <dbReference type="NCBI Taxonomy" id="166442"/>
    <lineage>
        <taxon>Eukaryota</taxon>
        <taxon>Metazoa</taxon>
        <taxon>Ecdysozoa</taxon>
        <taxon>Arthropoda</taxon>
        <taxon>Hexapoda</taxon>
        <taxon>Insecta</taxon>
        <taxon>Pterygota</taxon>
        <taxon>Neoptera</taxon>
        <taxon>Endopterygota</taxon>
        <taxon>Hymenoptera</taxon>
        <taxon>Apocrita</taxon>
        <taxon>Aculeata</taxon>
        <taxon>Apoidea</taxon>
        <taxon>Anthophila</taxon>
        <taxon>Apidae</taxon>
        <taxon>Tetragonisca</taxon>
    </lineage>
</organism>
<dbReference type="PANTHER" id="PTHR12558:SF10">
    <property type="entry name" value="CELL DIVISION CYCLE PROTEIN 23 HOMOLOG"/>
    <property type="match status" value="1"/>
</dbReference>
<dbReference type="InterPro" id="IPR007192">
    <property type="entry name" value="APC8"/>
</dbReference>
<evidence type="ECO:0000256" key="7">
    <source>
        <dbReference type="PROSITE-ProRule" id="PRU00339"/>
    </source>
</evidence>
<keyword evidence="1" id="KW-0132">Cell division</keyword>
<dbReference type="InterPro" id="IPR019734">
    <property type="entry name" value="TPR_rpt"/>
</dbReference>
<dbReference type="Pfam" id="PF13432">
    <property type="entry name" value="TPR_16"/>
    <property type="match status" value="1"/>
</dbReference>
<keyword evidence="4" id="KW-0833">Ubl conjugation pathway</keyword>
<dbReference type="Gene3D" id="1.25.40.10">
    <property type="entry name" value="Tetratricopeptide repeat domain"/>
    <property type="match status" value="2"/>
</dbReference>
<feature type="repeat" description="TPR" evidence="7">
    <location>
        <begin position="308"/>
        <end position="341"/>
    </location>
</feature>
<feature type="repeat" description="TPR" evidence="7">
    <location>
        <begin position="342"/>
        <end position="375"/>
    </location>
</feature>
<dbReference type="GO" id="GO:0005680">
    <property type="term" value="C:anaphase-promoting complex"/>
    <property type="evidence" value="ECO:0007669"/>
    <property type="project" value="InterPro"/>
</dbReference>
<keyword evidence="6" id="KW-0131">Cell cycle</keyword>
<dbReference type="Proteomes" id="UP001432146">
    <property type="component" value="Unassembled WGS sequence"/>
</dbReference>
<proteinExistence type="predicted"/>
<dbReference type="SMART" id="SM00028">
    <property type="entry name" value="TPR"/>
    <property type="match status" value="7"/>
</dbReference>
<dbReference type="GO" id="GO:0031145">
    <property type="term" value="P:anaphase-promoting complex-dependent catabolic process"/>
    <property type="evidence" value="ECO:0007669"/>
    <property type="project" value="TreeGrafter"/>
</dbReference>
<protein>
    <recommendedName>
        <fullName evidence="8">Cdc23 domain-containing protein</fullName>
    </recommendedName>
</protein>
<dbReference type="EMBL" id="JAWNGG020000022">
    <property type="protein sequence ID" value="KAK9308343.1"/>
    <property type="molecule type" value="Genomic_DNA"/>
</dbReference>
<evidence type="ECO:0000256" key="6">
    <source>
        <dbReference type="ARBA" id="ARBA00023306"/>
    </source>
</evidence>
<evidence type="ECO:0000256" key="3">
    <source>
        <dbReference type="ARBA" id="ARBA00022776"/>
    </source>
</evidence>